<dbReference type="OrthoDB" id="5987198at2759"/>
<reference evidence="1 2" key="1">
    <citation type="submission" date="2018-06" db="EMBL/GenBank/DDBJ databases">
        <title>A transcriptomic atlas of mushroom development highlights an independent origin of complex multicellularity.</title>
        <authorList>
            <consortium name="DOE Joint Genome Institute"/>
            <person name="Krizsan K."/>
            <person name="Almasi E."/>
            <person name="Merenyi Z."/>
            <person name="Sahu N."/>
            <person name="Viragh M."/>
            <person name="Koszo T."/>
            <person name="Mondo S."/>
            <person name="Kiss B."/>
            <person name="Balint B."/>
            <person name="Kues U."/>
            <person name="Barry K."/>
            <person name="Hegedus J.C."/>
            <person name="Henrissat B."/>
            <person name="Johnson J."/>
            <person name="Lipzen A."/>
            <person name="Ohm R."/>
            <person name="Nagy I."/>
            <person name="Pangilinan J."/>
            <person name="Yan J."/>
            <person name="Xiong Y."/>
            <person name="Grigoriev I.V."/>
            <person name="Hibbett D.S."/>
            <person name="Nagy L.G."/>
        </authorList>
    </citation>
    <scope>NUCLEOTIDE SEQUENCE [LARGE SCALE GENOMIC DNA]</scope>
    <source>
        <strain evidence="1 2">SZMC22713</strain>
    </source>
</reference>
<accession>A0A4Y7Q107</accession>
<dbReference type="SUPFAM" id="SSF56112">
    <property type="entry name" value="Protein kinase-like (PK-like)"/>
    <property type="match status" value="1"/>
</dbReference>
<proteinExistence type="predicted"/>
<gene>
    <name evidence="1" type="ORF">BD410DRAFT_299896</name>
</gene>
<keyword evidence="2" id="KW-1185">Reference proteome</keyword>
<dbReference type="Gene3D" id="1.10.510.10">
    <property type="entry name" value="Transferase(Phosphotransferase) domain 1"/>
    <property type="match status" value="1"/>
</dbReference>
<evidence type="ECO:0000313" key="1">
    <source>
        <dbReference type="EMBL" id="TDL21327.1"/>
    </source>
</evidence>
<dbReference type="InterPro" id="IPR011009">
    <property type="entry name" value="Kinase-like_dom_sf"/>
</dbReference>
<name>A0A4Y7Q107_9AGAM</name>
<evidence type="ECO:0008006" key="3">
    <source>
        <dbReference type="Google" id="ProtNLM"/>
    </source>
</evidence>
<evidence type="ECO:0000313" key="2">
    <source>
        <dbReference type="Proteomes" id="UP000294933"/>
    </source>
</evidence>
<protein>
    <recommendedName>
        <fullName evidence="3">Protein kinase domain-containing protein</fullName>
    </recommendedName>
</protein>
<organism evidence="1 2">
    <name type="scientific">Rickenella mellea</name>
    <dbReference type="NCBI Taxonomy" id="50990"/>
    <lineage>
        <taxon>Eukaryota</taxon>
        <taxon>Fungi</taxon>
        <taxon>Dikarya</taxon>
        <taxon>Basidiomycota</taxon>
        <taxon>Agaricomycotina</taxon>
        <taxon>Agaricomycetes</taxon>
        <taxon>Hymenochaetales</taxon>
        <taxon>Rickenellaceae</taxon>
        <taxon>Rickenella</taxon>
    </lineage>
</organism>
<dbReference type="Proteomes" id="UP000294933">
    <property type="component" value="Unassembled WGS sequence"/>
</dbReference>
<sequence length="213" mass="24273">MGPQVWVETAHGCERNGDRNNFADGWWKMYCDFLATSCIPCDGLKGRSSTFAFEIVPDKFLMLSRESSYVYPARLQDGTDAVIRVVSAGETSPELDILQFLSTQEMLSHPDNHILPILRVLFFESWKFAFVVFPRIGDNPCRPWFDYTDEGLDCISQTLQVRTLIFIGTYCLVSQGLAFLHQHLIAHRDIHEGNILIKHKTSCPVGDRPPFRS</sequence>
<dbReference type="AlphaFoldDB" id="A0A4Y7Q107"/>
<dbReference type="VEuPathDB" id="FungiDB:BD410DRAFT_299896"/>
<dbReference type="EMBL" id="ML170181">
    <property type="protein sequence ID" value="TDL21327.1"/>
    <property type="molecule type" value="Genomic_DNA"/>
</dbReference>